<feature type="chain" id="PRO_5013005280" description="BatD" evidence="2">
    <location>
        <begin position="25"/>
        <end position="510"/>
    </location>
</feature>
<accession>A0A1Y0HRG7</accession>
<proteinExistence type="predicted"/>
<protein>
    <recommendedName>
        <fullName evidence="5">BatD</fullName>
    </recommendedName>
</protein>
<evidence type="ECO:0000256" key="1">
    <source>
        <dbReference type="SAM" id="Phobius"/>
    </source>
</evidence>
<keyword evidence="4" id="KW-1185">Reference proteome</keyword>
<dbReference type="InterPro" id="IPR025738">
    <property type="entry name" value="BatD"/>
</dbReference>
<organism evidence="3 4">
    <name type="scientific">Sulfurospirillum diekertiae</name>
    <dbReference type="NCBI Taxonomy" id="1854492"/>
    <lineage>
        <taxon>Bacteria</taxon>
        <taxon>Pseudomonadati</taxon>
        <taxon>Campylobacterota</taxon>
        <taxon>Epsilonproteobacteria</taxon>
        <taxon>Campylobacterales</taxon>
        <taxon>Sulfurospirillaceae</taxon>
        <taxon>Sulfurospirillum</taxon>
    </lineage>
</organism>
<keyword evidence="2" id="KW-0732">Signal</keyword>
<dbReference type="PANTHER" id="PTHR40940">
    <property type="entry name" value="PROTEIN BATD-RELATED"/>
    <property type="match status" value="1"/>
</dbReference>
<dbReference type="OrthoDB" id="5372079at2"/>
<feature type="transmembrane region" description="Helical" evidence="1">
    <location>
        <begin position="414"/>
        <end position="435"/>
    </location>
</feature>
<dbReference type="AlphaFoldDB" id="A0A1Y0HRG7"/>
<keyword evidence="1" id="KW-0812">Transmembrane</keyword>
<keyword evidence="1" id="KW-1133">Transmembrane helix</keyword>
<evidence type="ECO:0000313" key="3">
    <source>
        <dbReference type="EMBL" id="ARU49753.1"/>
    </source>
</evidence>
<dbReference type="RefSeq" id="WP_087439447.1">
    <property type="nucleotide sequence ID" value="NZ_CP021416.1"/>
</dbReference>
<evidence type="ECO:0008006" key="5">
    <source>
        <dbReference type="Google" id="ProtNLM"/>
    </source>
</evidence>
<gene>
    <name evidence="3" type="ORF">Sdiek1_2604</name>
</gene>
<reference evidence="4" key="1">
    <citation type="submission" date="2017-05" db="EMBL/GenBank/DDBJ databases">
        <title>Dechlorination kinetics govern the competition between two new strains of the genus Sulfurospirillum.</title>
        <authorList>
            <person name="Buttet G.F."/>
            <person name="Murray A.M."/>
            <person name="Goris T."/>
            <person name="Burion M."/>
            <person name="Lin B."/>
            <person name="Rolle M."/>
            <person name="Maillard J."/>
        </authorList>
    </citation>
    <scope>NUCLEOTIDE SEQUENCE [LARGE SCALE GENOMIC DNA]</scope>
    <source>
        <strain evidence="4">SL2-1</strain>
    </source>
</reference>
<name>A0A1Y0HRG7_9BACT</name>
<keyword evidence="1" id="KW-0472">Membrane</keyword>
<dbReference type="EMBL" id="CP021416">
    <property type="protein sequence ID" value="ARU49753.1"/>
    <property type="molecule type" value="Genomic_DNA"/>
</dbReference>
<dbReference type="KEGG" id="suls:Sdiek1_2604"/>
<evidence type="ECO:0000256" key="2">
    <source>
        <dbReference type="SAM" id="SignalP"/>
    </source>
</evidence>
<evidence type="ECO:0000313" key="4">
    <source>
        <dbReference type="Proteomes" id="UP000196005"/>
    </source>
</evidence>
<dbReference type="PANTHER" id="PTHR40940:SF2">
    <property type="entry name" value="BATD"/>
    <property type="match status" value="1"/>
</dbReference>
<dbReference type="Pfam" id="PF13584">
    <property type="entry name" value="BatD"/>
    <property type="match status" value="2"/>
</dbReference>
<feature type="signal peptide" evidence="2">
    <location>
        <begin position="1"/>
        <end position="24"/>
    </location>
</feature>
<sequence length="510" mass="55822">MILQNLGKIALLCICFCASLFADASIRVDKMALYPGDTVTFTLSAEGSDVTFPSIGSVDEFPILGTSSASSIQMINGNTTRNISRSYTFSPTHDVTIPSFSVKIAGKAYTTEPQKITVLTPQASKSGEPFVVELKADKKSAYVGEPIKLSMIFKQQVGAKADKVEVSELSLKDFWVKKEDTLHQNVEGEYVTKQYDYVLFPKKAGDIEIPAIFSRVGTAVKSDMGAGGGLDSFFNDSLFAPMQIKWKQVFSNALHVNVKPLPANTYLYGDFSIEARVDKTSTEPNKPINLTIHIKGKGNIDDIAPFNPSINDVALYADAPKVEASLNKEDYEGEFSEHIAFVSDKDFTIPSFELSYFDAKTHTVVTQKTNAIPIHIIGAVATSAPTLEKNKSSEPTAVPVTSEEQKKPFSIQPYMNALYATLGILLALIFGAWLVQKQKMHPVSPTHALAIAIDKAKNDKALFDLLLPYAKKDALIAEILTKLEANLYGGAHHIIDKKELKRLVEERGIA</sequence>
<dbReference type="Proteomes" id="UP000196005">
    <property type="component" value="Chromosome"/>
</dbReference>